<gene>
    <name evidence="3" type="ORF">DUNSADRAFT_18295</name>
</gene>
<dbReference type="Pfam" id="PF00679">
    <property type="entry name" value="EFG_C"/>
    <property type="match status" value="1"/>
</dbReference>
<feature type="compositionally biased region" description="Low complexity" evidence="1">
    <location>
        <begin position="311"/>
        <end position="331"/>
    </location>
</feature>
<name>A0ABQ7G0B3_DUNSA</name>
<feature type="region of interest" description="Disordered" evidence="1">
    <location>
        <begin position="555"/>
        <end position="624"/>
    </location>
</feature>
<comment type="caution">
    <text evidence="3">The sequence shown here is derived from an EMBL/GenBank/DDBJ whole genome shotgun (WGS) entry which is preliminary data.</text>
</comment>
<dbReference type="Gene3D" id="3.30.70.240">
    <property type="match status" value="1"/>
</dbReference>
<feature type="compositionally biased region" description="Gly residues" evidence="1">
    <location>
        <begin position="407"/>
        <end position="428"/>
    </location>
</feature>
<dbReference type="InterPro" id="IPR000640">
    <property type="entry name" value="EFG_V-like"/>
</dbReference>
<reference evidence="3" key="1">
    <citation type="submission" date="2017-08" db="EMBL/GenBank/DDBJ databases">
        <authorList>
            <person name="Polle J.E."/>
            <person name="Barry K."/>
            <person name="Cushman J."/>
            <person name="Schmutz J."/>
            <person name="Tran D."/>
            <person name="Hathwaick L.T."/>
            <person name="Yim W.C."/>
            <person name="Jenkins J."/>
            <person name="Mckie-Krisberg Z.M."/>
            <person name="Prochnik S."/>
            <person name="Lindquist E."/>
            <person name="Dockter R.B."/>
            <person name="Adam C."/>
            <person name="Molina H."/>
            <person name="Bunkerborg J."/>
            <person name="Jin E."/>
            <person name="Buchheim M."/>
            <person name="Magnuson J."/>
        </authorList>
    </citation>
    <scope>NUCLEOTIDE SEQUENCE</scope>
    <source>
        <strain evidence="3">CCAP 19/18</strain>
    </source>
</reference>
<feature type="region of interest" description="Disordered" evidence="1">
    <location>
        <begin position="482"/>
        <end position="528"/>
    </location>
</feature>
<dbReference type="SUPFAM" id="SSF54980">
    <property type="entry name" value="EF-G C-terminal domain-like"/>
    <property type="match status" value="1"/>
</dbReference>
<accession>A0ABQ7G0B3</accession>
<proteinExistence type="predicted"/>
<feature type="compositionally biased region" description="Low complexity" evidence="1">
    <location>
        <begin position="387"/>
        <end position="406"/>
    </location>
</feature>
<dbReference type="SMART" id="SM00838">
    <property type="entry name" value="EFG_C"/>
    <property type="match status" value="1"/>
</dbReference>
<dbReference type="PANTHER" id="PTHR42908">
    <property type="entry name" value="TRANSLATION ELONGATION FACTOR-RELATED"/>
    <property type="match status" value="1"/>
</dbReference>
<feature type="region of interest" description="Disordered" evidence="1">
    <location>
        <begin position="302"/>
        <end position="432"/>
    </location>
</feature>
<dbReference type="InterPro" id="IPR014721">
    <property type="entry name" value="Ribsml_uS5_D2-typ_fold_subgr"/>
</dbReference>
<dbReference type="PANTHER" id="PTHR42908:SF3">
    <property type="entry name" value="ELONGATION FACTOR-LIKE GTPASE 1"/>
    <property type="match status" value="1"/>
</dbReference>
<sequence>MVRLVIARPESLTNALWGDWTISPKEKRVVRIKSKGAGSSKAKPLFVQLVLETVYKAYSACEVGEDQVAVLSPIIKARNLGHLVPTKALEHPDPKQALRAVMRAWLPLSEAVLGMAMMHLPAPLAAAPVRMPRLLGSSLSNQQLLAPSRVDVQPPPSMVAALKENEAALSASSASLDAPVIVYVSKMIAVPATLLPSRVSGAQAPVHTTAAGAERSPRSNHIKVSPPLVAFRESVLCPAEAADASAGGQTALAAAVARSAATRVVEAATPNGVLLVRVRASPLPASLAATLGDSPEAVKRAVQGVAAEGQGSSSTATDGAAAGASDSAAAGNGPQSKQGLLGAAGEEFRGACGQPSAAASHAESGRDGFGDGSVTDSTAEGGDSESGVVAARRAGQGVAGCSSSNGDGVGVGRSSSGSGGGGGGGGGSSNNELEALHSKVQAVVKEAGAKMEAMVARAWQLGPRGVGPCMLLTPQAPVEGRASRALGDTNGGRLASSRHTGAPLDTHEGVHSSSNQGSPAGAASASGSTVCGSLFDPLAVPGVVRVGRQGVVTGVAGGGASDKEGGVQGSQHGAQQRPPRSHAAHHPSSTPAGGEALPSTAALHDPQGAAQQQQQQQEQEDRQQCVDLRLGWPQAATALGLLEPSTAASARHWGSGGAAAVASGQLPPSWEPVAAAVESGVVAGFQWATSAGPLCEEPMWGVAFELDARLILPPPAPPTAQASRPREGGATTQQEDGEASSVNPVHAELQEDVYGPFSGQVMTAVAAACRRAVIEADPRLVEAMYLCQVQTTAEALSGTYAVLGRRRARILREEMREGSDTFLVHAYLPVEASFGLADEMRRRSSGAASASLLLSHWERLQVDPFFVPTTEEEREEHGEEGVGGHAANVARRLMDAVRRRKGLAVEEKVVKVATKQRTLKRNV</sequence>
<dbReference type="InterPro" id="IPR035647">
    <property type="entry name" value="EFG_III/V"/>
</dbReference>
<organism evidence="3 4">
    <name type="scientific">Dunaliella salina</name>
    <name type="common">Green alga</name>
    <name type="synonym">Protococcus salinus</name>
    <dbReference type="NCBI Taxonomy" id="3046"/>
    <lineage>
        <taxon>Eukaryota</taxon>
        <taxon>Viridiplantae</taxon>
        <taxon>Chlorophyta</taxon>
        <taxon>core chlorophytes</taxon>
        <taxon>Chlorophyceae</taxon>
        <taxon>CS clade</taxon>
        <taxon>Chlamydomonadales</taxon>
        <taxon>Dunaliellaceae</taxon>
        <taxon>Dunaliella</taxon>
    </lineage>
</organism>
<feature type="domain" description="Elongation factor EFG" evidence="2">
    <location>
        <begin position="779"/>
        <end position="868"/>
    </location>
</feature>
<feature type="compositionally biased region" description="Low complexity" evidence="1">
    <location>
        <begin position="512"/>
        <end position="528"/>
    </location>
</feature>
<evidence type="ECO:0000259" key="2">
    <source>
        <dbReference type="SMART" id="SM00838"/>
    </source>
</evidence>
<feature type="compositionally biased region" description="Low complexity" evidence="1">
    <location>
        <begin position="607"/>
        <end position="617"/>
    </location>
</feature>
<protein>
    <recommendedName>
        <fullName evidence="2">Elongation factor EFG domain-containing protein</fullName>
    </recommendedName>
</protein>
<dbReference type="Gene3D" id="3.90.1430.10">
    <property type="entry name" value="Yeast translation eEF2 (G' domain)"/>
    <property type="match status" value="1"/>
</dbReference>
<keyword evidence="4" id="KW-1185">Reference proteome</keyword>
<evidence type="ECO:0000313" key="4">
    <source>
        <dbReference type="Proteomes" id="UP000815325"/>
    </source>
</evidence>
<dbReference type="InterPro" id="IPR020568">
    <property type="entry name" value="Ribosomal_Su5_D2-typ_SF"/>
</dbReference>
<dbReference type="Proteomes" id="UP000815325">
    <property type="component" value="Unassembled WGS sequence"/>
</dbReference>
<evidence type="ECO:0000313" key="3">
    <source>
        <dbReference type="EMBL" id="KAF5828041.1"/>
    </source>
</evidence>
<dbReference type="CDD" id="cd04096">
    <property type="entry name" value="eEF2_snRNP_like_C"/>
    <property type="match status" value="1"/>
</dbReference>
<evidence type="ECO:0000256" key="1">
    <source>
        <dbReference type="SAM" id="MobiDB-lite"/>
    </source>
</evidence>
<dbReference type="SUPFAM" id="SSF54211">
    <property type="entry name" value="Ribosomal protein S5 domain 2-like"/>
    <property type="match status" value="1"/>
</dbReference>
<dbReference type="EMBL" id="MU070373">
    <property type="protein sequence ID" value="KAF5828041.1"/>
    <property type="molecule type" value="Genomic_DNA"/>
</dbReference>
<feature type="region of interest" description="Disordered" evidence="1">
    <location>
        <begin position="713"/>
        <end position="741"/>
    </location>
</feature>
<dbReference type="Gene3D" id="3.30.230.10">
    <property type="match status" value="1"/>
</dbReference>